<proteinExistence type="inferred from homology"/>
<dbReference type="AlphaFoldDB" id="A0A9D1IFH9"/>
<feature type="non-terminal residue" evidence="7">
    <location>
        <position position="1"/>
    </location>
</feature>
<dbReference type="InterPro" id="IPR018484">
    <property type="entry name" value="FGGY_N"/>
</dbReference>
<evidence type="ECO:0000313" key="8">
    <source>
        <dbReference type="Proteomes" id="UP000824072"/>
    </source>
</evidence>
<dbReference type="GO" id="GO:0016301">
    <property type="term" value="F:kinase activity"/>
    <property type="evidence" value="ECO:0007669"/>
    <property type="project" value="UniProtKB-KW"/>
</dbReference>
<dbReference type="EMBL" id="DVMU01000225">
    <property type="protein sequence ID" value="HIU34979.1"/>
    <property type="molecule type" value="Genomic_DNA"/>
</dbReference>
<dbReference type="PANTHER" id="PTHR43095">
    <property type="entry name" value="SUGAR KINASE"/>
    <property type="match status" value="1"/>
</dbReference>
<keyword evidence="3 4" id="KW-0418">Kinase</keyword>
<evidence type="ECO:0000256" key="4">
    <source>
        <dbReference type="RuleBase" id="RU003733"/>
    </source>
</evidence>
<evidence type="ECO:0000259" key="5">
    <source>
        <dbReference type="Pfam" id="PF00370"/>
    </source>
</evidence>
<comment type="similarity">
    <text evidence="1 4">Belongs to the FGGY kinase family.</text>
</comment>
<dbReference type="InterPro" id="IPR018485">
    <property type="entry name" value="FGGY_C"/>
</dbReference>
<dbReference type="CDD" id="cd07808">
    <property type="entry name" value="ASKHA_NBD_FGGY_EcXK-like"/>
    <property type="match status" value="1"/>
</dbReference>
<gene>
    <name evidence="7" type="ORF">IAB02_10485</name>
</gene>
<protein>
    <submittedName>
        <fullName evidence="7">Xylulokinase</fullName>
    </submittedName>
</protein>
<dbReference type="Proteomes" id="UP000824072">
    <property type="component" value="Unassembled WGS sequence"/>
</dbReference>
<keyword evidence="2 4" id="KW-0808">Transferase</keyword>
<evidence type="ECO:0000313" key="7">
    <source>
        <dbReference type="EMBL" id="HIU34979.1"/>
    </source>
</evidence>
<evidence type="ECO:0000256" key="2">
    <source>
        <dbReference type="ARBA" id="ARBA00022679"/>
    </source>
</evidence>
<evidence type="ECO:0000256" key="3">
    <source>
        <dbReference type="ARBA" id="ARBA00022777"/>
    </source>
</evidence>
<reference evidence="7" key="2">
    <citation type="journal article" date="2021" name="PeerJ">
        <title>Extensive microbial diversity within the chicken gut microbiome revealed by metagenomics and culture.</title>
        <authorList>
            <person name="Gilroy R."/>
            <person name="Ravi A."/>
            <person name="Getino M."/>
            <person name="Pursley I."/>
            <person name="Horton D.L."/>
            <person name="Alikhan N.F."/>
            <person name="Baker D."/>
            <person name="Gharbi K."/>
            <person name="Hall N."/>
            <person name="Watson M."/>
            <person name="Adriaenssens E.M."/>
            <person name="Foster-Nyarko E."/>
            <person name="Jarju S."/>
            <person name="Secka A."/>
            <person name="Antonio M."/>
            <person name="Oren A."/>
            <person name="Chaudhuri R.R."/>
            <person name="La Ragione R."/>
            <person name="Hildebrand F."/>
            <person name="Pallen M.J."/>
        </authorList>
    </citation>
    <scope>NUCLEOTIDE SEQUENCE</scope>
    <source>
        <strain evidence="7">ChiHcec3-11533</strain>
    </source>
</reference>
<dbReference type="GO" id="GO:0016773">
    <property type="term" value="F:phosphotransferase activity, alcohol group as acceptor"/>
    <property type="evidence" value="ECO:0007669"/>
    <property type="project" value="InterPro"/>
</dbReference>
<dbReference type="PROSITE" id="PS00445">
    <property type="entry name" value="FGGY_KINASES_2"/>
    <property type="match status" value="1"/>
</dbReference>
<evidence type="ECO:0000256" key="1">
    <source>
        <dbReference type="ARBA" id="ARBA00009156"/>
    </source>
</evidence>
<accession>A0A9D1IFH9</accession>
<dbReference type="Gene3D" id="3.30.420.40">
    <property type="match status" value="2"/>
</dbReference>
<reference evidence="7" key="1">
    <citation type="submission" date="2020-10" db="EMBL/GenBank/DDBJ databases">
        <authorList>
            <person name="Gilroy R."/>
        </authorList>
    </citation>
    <scope>NUCLEOTIDE SEQUENCE</scope>
    <source>
        <strain evidence="7">ChiHcec3-11533</strain>
    </source>
</reference>
<dbReference type="InterPro" id="IPR018483">
    <property type="entry name" value="Carb_kinase_FGGY_CS"/>
</dbReference>
<dbReference type="InterPro" id="IPR050406">
    <property type="entry name" value="FGGY_Carb_Kinase"/>
</dbReference>
<evidence type="ECO:0000259" key="6">
    <source>
        <dbReference type="Pfam" id="PF02782"/>
    </source>
</evidence>
<comment type="caution">
    <text evidence="7">The sequence shown here is derived from an EMBL/GenBank/DDBJ whole genome shotgun (WGS) entry which is preliminary data.</text>
</comment>
<sequence length="370" mass="40597">RNSLSTGFLASSLLWVRENEPEIYAACRYVLLPKDYIRLKMCGEIGTDFSDASGTLLFDTAKRDWAWEMIENLGLDRAIFPELHESYAKAGKITAECAAQTGLREGTTVAYGGGDTLMHEVGTGLIAEDSPWVSNIGTSCQVSCASAAPPFDPLLRANTFCHAKGDLWMLMSASLAGGAAMQWAKKRLFPEFTDFEQMNAMAQGVRAGSDGLIFLPYLNGARSPENDPHARAIFFGISLDHDKAHFVRAVMEGVIYSLMHNYETIRAVTHSDTRAMVASGGGAKGDLLLQMQADAFDRPIYTTRESEQSCVGAAVTAALCTGAYGSYAEACGELVKFNERIVEPIAQNARIYHEQFEIYKELYARNRTLF</sequence>
<organism evidence="7 8">
    <name type="scientific">Candidatus Pullichristensenella excrementigallinarum</name>
    <dbReference type="NCBI Taxonomy" id="2840907"/>
    <lineage>
        <taxon>Bacteria</taxon>
        <taxon>Bacillati</taxon>
        <taxon>Bacillota</taxon>
        <taxon>Clostridia</taxon>
        <taxon>Candidatus Pullichristensenella</taxon>
    </lineage>
</organism>
<feature type="domain" description="Carbohydrate kinase FGGY C-terminal" evidence="6">
    <location>
        <begin position="135"/>
        <end position="318"/>
    </location>
</feature>
<dbReference type="PANTHER" id="PTHR43095:SF5">
    <property type="entry name" value="XYLULOSE KINASE"/>
    <property type="match status" value="1"/>
</dbReference>
<dbReference type="Pfam" id="PF02782">
    <property type="entry name" value="FGGY_C"/>
    <property type="match status" value="1"/>
</dbReference>
<dbReference type="Pfam" id="PF00370">
    <property type="entry name" value="FGGY_N"/>
    <property type="match status" value="1"/>
</dbReference>
<dbReference type="SUPFAM" id="SSF53067">
    <property type="entry name" value="Actin-like ATPase domain"/>
    <property type="match status" value="2"/>
</dbReference>
<name>A0A9D1IFH9_9FIRM</name>
<dbReference type="GO" id="GO:0005975">
    <property type="term" value="P:carbohydrate metabolic process"/>
    <property type="evidence" value="ECO:0007669"/>
    <property type="project" value="InterPro"/>
</dbReference>
<dbReference type="InterPro" id="IPR043129">
    <property type="entry name" value="ATPase_NBD"/>
</dbReference>
<feature type="domain" description="Carbohydrate kinase FGGY N-terminal" evidence="5">
    <location>
        <begin position="3"/>
        <end position="122"/>
    </location>
</feature>